<dbReference type="EMBL" id="SWBQ01000001">
    <property type="protein sequence ID" value="TKC09374.1"/>
    <property type="molecule type" value="Genomic_DNA"/>
</dbReference>
<dbReference type="InterPro" id="IPR036822">
    <property type="entry name" value="CutC-like_dom_sf"/>
</dbReference>
<proteinExistence type="inferred from homology"/>
<protein>
    <recommendedName>
        <fullName evidence="2">PF03932 family protein CutC</fullName>
    </recommendedName>
</protein>
<keyword evidence="2" id="KW-0963">Cytoplasm</keyword>
<comment type="subcellular location">
    <subcellularLocation>
        <location evidence="2">Cytoplasm</location>
    </subcellularLocation>
</comment>
<evidence type="ECO:0000313" key="3">
    <source>
        <dbReference type="EMBL" id="TKC09374.1"/>
    </source>
</evidence>
<dbReference type="Gene3D" id="3.20.20.380">
    <property type="entry name" value="Copper homeostasis (CutC) domain"/>
    <property type="match status" value="1"/>
</dbReference>
<evidence type="ECO:0000256" key="1">
    <source>
        <dbReference type="ARBA" id="ARBA00007768"/>
    </source>
</evidence>
<evidence type="ECO:0000256" key="2">
    <source>
        <dbReference type="HAMAP-Rule" id="MF_00795"/>
    </source>
</evidence>
<dbReference type="Proteomes" id="UP000307244">
    <property type="component" value="Unassembled WGS sequence"/>
</dbReference>
<sequence>MMVNMEVCANSVRSALAAQEGGAIRVELCDNLPEGGTTPSYSQIALAKKTLSIKIYPIIRPRGGDFLYSDLEFSIMKEDIKICKSLKCDGVVIGILRADGSVDKQRCAELIEMAKPMHVTFHRAFDMSNNLEQALEDIIELGCERILTSGGESSAHRGIEVLAKLSKLANGRIIIMPGAGISTSNIQEIIKITGAIEFHASAKHAIKSEMQFRNPKLNMGSIADEFSYDLTDSETVKNLIELANKPI</sequence>
<comment type="similarity">
    <text evidence="1 2">Belongs to the CutC family.</text>
</comment>
<dbReference type="OrthoDB" id="9815677at2"/>
<dbReference type="InterPro" id="IPR005627">
    <property type="entry name" value="CutC-like"/>
</dbReference>
<name>A0A4U1CPA6_9SPHI</name>
<organism evidence="3 4">
    <name type="scientific">Pedobacter frigoris</name>
    <dbReference type="NCBI Taxonomy" id="2571272"/>
    <lineage>
        <taxon>Bacteria</taxon>
        <taxon>Pseudomonadati</taxon>
        <taxon>Bacteroidota</taxon>
        <taxon>Sphingobacteriia</taxon>
        <taxon>Sphingobacteriales</taxon>
        <taxon>Sphingobacteriaceae</taxon>
        <taxon>Pedobacter</taxon>
    </lineage>
</organism>
<dbReference type="GO" id="GO:0005737">
    <property type="term" value="C:cytoplasm"/>
    <property type="evidence" value="ECO:0007669"/>
    <property type="project" value="UniProtKB-SubCell"/>
</dbReference>
<reference evidence="3 4" key="1">
    <citation type="submission" date="2019-04" db="EMBL/GenBank/DDBJ databases">
        <title>Pedobacter sp. RP-3-15 sp. nov., isolated from Arctic soil.</title>
        <authorList>
            <person name="Dahal R.H."/>
            <person name="Kim D.-U."/>
        </authorList>
    </citation>
    <scope>NUCLEOTIDE SEQUENCE [LARGE SCALE GENOMIC DNA]</scope>
    <source>
        <strain evidence="3 4">RP-3-15</strain>
    </source>
</reference>
<dbReference type="PANTHER" id="PTHR12598">
    <property type="entry name" value="COPPER HOMEOSTASIS PROTEIN CUTC"/>
    <property type="match status" value="1"/>
</dbReference>
<dbReference type="AlphaFoldDB" id="A0A4U1CPA6"/>
<accession>A0A4U1CPA6</accession>
<evidence type="ECO:0000313" key="4">
    <source>
        <dbReference type="Proteomes" id="UP000307244"/>
    </source>
</evidence>
<dbReference type="PANTHER" id="PTHR12598:SF0">
    <property type="entry name" value="COPPER HOMEOSTASIS PROTEIN CUTC HOMOLOG"/>
    <property type="match status" value="1"/>
</dbReference>
<comment type="caution">
    <text evidence="3">The sequence shown here is derived from an EMBL/GenBank/DDBJ whole genome shotgun (WGS) entry which is preliminary data.</text>
</comment>
<dbReference type="Pfam" id="PF03932">
    <property type="entry name" value="CutC"/>
    <property type="match status" value="1"/>
</dbReference>
<keyword evidence="4" id="KW-1185">Reference proteome</keyword>
<dbReference type="GO" id="GO:0005507">
    <property type="term" value="F:copper ion binding"/>
    <property type="evidence" value="ECO:0007669"/>
    <property type="project" value="TreeGrafter"/>
</dbReference>
<comment type="caution">
    <text evidence="2">Once thought to be involved in copper homeostasis, experiments in E.coli have shown this is not the case.</text>
</comment>
<dbReference type="HAMAP" id="MF_00795">
    <property type="entry name" value="CutC"/>
    <property type="match status" value="1"/>
</dbReference>
<dbReference type="SUPFAM" id="SSF110395">
    <property type="entry name" value="CutC-like"/>
    <property type="match status" value="1"/>
</dbReference>
<dbReference type="FunFam" id="3.20.20.380:FF:000001">
    <property type="entry name" value="Copper homeostasis protein CutC"/>
    <property type="match status" value="1"/>
</dbReference>
<gene>
    <name evidence="2" type="primary">cutC</name>
    <name evidence="3" type="ORF">FA047_04570</name>
</gene>